<proteinExistence type="predicted"/>
<accession>A0A443NEY3</accession>
<dbReference type="EMBL" id="QPKB01000002">
    <property type="protein sequence ID" value="RWR77054.1"/>
    <property type="molecule type" value="Genomic_DNA"/>
</dbReference>
<protein>
    <submittedName>
        <fullName evidence="1">Uncharacterized protein</fullName>
    </submittedName>
</protein>
<dbReference type="PANTHER" id="PTHR31050:SF4">
    <property type="entry name" value="DUF1262 FAMILY PROTEIN (DUF1262)"/>
    <property type="match status" value="1"/>
</dbReference>
<dbReference type="OrthoDB" id="1898393at2759"/>
<comment type="caution">
    <text evidence="1">The sequence shown here is derived from an EMBL/GenBank/DDBJ whole genome shotgun (WGS) entry which is preliminary data.</text>
</comment>
<keyword evidence="2" id="KW-1185">Reference proteome</keyword>
<name>A0A443NEY3_9MAGN</name>
<evidence type="ECO:0000313" key="2">
    <source>
        <dbReference type="Proteomes" id="UP000283530"/>
    </source>
</evidence>
<organism evidence="1 2">
    <name type="scientific">Cinnamomum micranthum f. kanehirae</name>
    <dbReference type="NCBI Taxonomy" id="337451"/>
    <lineage>
        <taxon>Eukaryota</taxon>
        <taxon>Viridiplantae</taxon>
        <taxon>Streptophyta</taxon>
        <taxon>Embryophyta</taxon>
        <taxon>Tracheophyta</taxon>
        <taxon>Spermatophyta</taxon>
        <taxon>Magnoliopsida</taxon>
        <taxon>Magnoliidae</taxon>
        <taxon>Laurales</taxon>
        <taxon>Lauraceae</taxon>
        <taxon>Cinnamomum</taxon>
    </lineage>
</organism>
<sequence>MYVTRPLSLYRRFPEAALEPPPEGPNSGYLVLFDGESEAEATNCWGLSKDRRVLDLPFSQNKVMAVRDAKDDEDNEKKVVFVPVINEPLSSNRYYVIVAHGKYKGHACTCSREEDLDICCLCSYVNDLKPRALNPMDSYQQLQINRRHRGRFNAKSMAPNGIPQRFLRRKEWRAKASTPHHWGLGEAHGLNVSLRMRLPEFNFPISNRRSSEVVVGRWYCPFMFIKEIKSLKEQMKKSIFYVMTLEQWWEEIQMCENDGSRGNVVEVNVTLQRQSVGLFGKEAKQEDKRMVDGMMWFHSLSDMGVGRVGLNCAIVERMIWEEARGGWEVGMEGDVRIERVEEFHRSGWKKFGCYVLVERFALRRLGGSLVLTYDFRHTHRIQSKWE</sequence>
<dbReference type="InterPro" id="IPR010683">
    <property type="entry name" value="DUF1262"/>
</dbReference>
<evidence type="ECO:0000313" key="1">
    <source>
        <dbReference type="EMBL" id="RWR77054.1"/>
    </source>
</evidence>
<dbReference type="Pfam" id="PF06880">
    <property type="entry name" value="DUF1262"/>
    <property type="match status" value="1"/>
</dbReference>
<dbReference type="Proteomes" id="UP000283530">
    <property type="component" value="Unassembled WGS sequence"/>
</dbReference>
<reference evidence="1 2" key="1">
    <citation type="journal article" date="2019" name="Nat. Plants">
        <title>Stout camphor tree genome fills gaps in understanding of flowering plant genome evolution.</title>
        <authorList>
            <person name="Chaw S.M."/>
            <person name="Liu Y.C."/>
            <person name="Wu Y.W."/>
            <person name="Wang H.Y."/>
            <person name="Lin C.I."/>
            <person name="Wu C.S."/>
            <person name="Ke H.M."/>
            <person name="Chang L.Y."/>
            <person name="Hsu C.Y."/>
            <person name="Yang H.T."/>
            <person name="Sudianto E."/>
            <person name="Hsu M.H."/>
            <person name="Wu K.P."/>
            <person name="Wang L.N."/>
            <person name="Leebens-Mack J.H."/>
            <person name="Tsai I.J."/>
        </authorList>
    </citation>
    <scope>NUCLEOTIDE SEQUENCE [LARGE SCALE GENOMIC DNA]</scope>
    <source>
        <strain evidence="2">cv. Chaw 1501</strain>
        <tissue evidence="1">Young leaves</tissue>
    </source>
</reference>
<dbReference type="AlphaFoldDB" id="A0A443NEY3"/>
<gene>
    <name evidence="1" type="ORF">CKAN_00552700</name>
</gene>
<dbReference type="PANTHER" id="PTHR31050">
    <property type="entry name" value="OS08G0413200 PROTEIN"/>
    <property type="match status" value="1"/>
</dbReference>